<dbReference type="InterPro" id="IPR006439">
    <property type="entry name" value="HAD-SF_hydro_IA"/>
</dbReference>
<name>K6W7B2_9MICO</name>
<sequence>MTGEGTRPPSGLPTAPGPRADRNPEEGEILRGGGSHRPGIVLLDADGVLQRPPDDWLERLLAIGETPDFVEACFQVEKASLRGESDFREDLKAYLAEHGPSTADVEHVLAPWLQINVDPGAMAVVAQLRRGGTRCYLATNQQAVRAAYMKEHLRYESLLDGCFYSYELQVAKPDPAYFVSILARLDADADNVLFVDDRPDNVESARSVGLHAEVVDGIEDGAVLRRIFTDYGLLTS</sequence>
<dbReference type="InterPro" id="IPR023214">
    <property type="entry name" value="HAD_sf"/>
</dbReference>
<dbReference type="NCBIfam" id="TIGR01509">
    <property type="entry name" value="HAD-SF-IA-v3"/>
    <property type="match status" value="1"/>
</dbReference>
<reference evidence="2 3" key="1">
    <citation type="submission" date="2012-08" db="EMBL/GenBank/DDBJ databases">
        <title>Whole genome shotgun sequence of Austwickia chelonae NBRC 105200.</title>
        <authorList>
            <person name="Yoshida I."/>
            <person name="Hosoyama A."/>
            <person name="Tsuchikane K."/>
            <person name="Katsumata H."/>
            <person name="Ando Y."/>
            <person name="Ohji S."/>
            <person name="Hamada M."/>
            <person name="Tamura T."/>
            <person name="Yamazoe A."/>
            <person name="Yamazaki S."/>
            <person name="Fujita N."/>
        </authorList>
    </citation>
    <scope>NUCLEOTIDE SEQUENCE [LARGE SCALE GENOMIC DNA]</scope>
    <source>
        <strain evidence="2 3">NBRC 105200</strain>
    </source>
</reference>
<organism evidence="2 3">
    <name type="scientific">Austwickia chelonae NBRC 105200</name>
    <dbReference type="NCBI Taxonomy" id="1184607"/>
    <lineage>
        <taxon>Bacteria</taxon>
        <taxon>Bacillati</taxon>
        <taxon>Actinomycetota</taxon>
        <taxon>Actinomycetes</taxon>
        <taxon>Micrococcales</taxon>
        <taxon>Dermatophilaceae</taxon>
        <taxon>Austwickia</taxon>
    </lineage>
</organism>
<accession>K6W7B2</accession>
<comment type="caution">
    <text evidence="2">The sequence shown here is derived from an EMBL/GenBank/DDBJ whole genome shotgun (WGS) entry which is preliminary data.</text>
</comment>
<dbReference type="Proteomes" id="UP000008495">
    <property type="component" value="Unassembled WGS sequence"/>
</dbReference>
<protein>
    <recommendedName>
        <fullName evidence="4">Hydrolase</fullName>
    </recommendedName>
</protein>
<dbReference type="eggNOG" id="COG1011">
    <property type="taxonomic scope" value="Bacteria"/>
</dbReference>
<dbReference type="Gene3D" id="3.40.50.1000">
    <property type="entry name" value="HAD superfamily/HAD-like"/>
    <property type="match status" value="1"/>
</dbReference>
<dbReference type="PANTHER" id="PTHR43611">
    <property type="entry name" value="ALPHA-D-GLUCOSE 1-PHOSPHATE PHOSPHATASE"/>
    <property type="match status" value="1"/>
</dbReference>
<dbReference type="SFLD" id="SFLDS00003">
    <property type="entry name" value="Haloacid_Dehalogenase"/>
    <property type="match status" value="1"/>
</dbReference>
<evidence type="ECO:0000256" key="1">
    <source>
        <dbReference type="SAM" id="MobiDB-lite"/>
    </source>
</evidence>
<evidence type="ECO:0000313" key="3">
    <source>
        <dbReference type="Proteomes" id="UP000008495"/>
    </source>
</evidence>
<dbReference type="InterPro" id="IPR036412">
    <property type="entry name" value="HAD-like_sf"/>
</dbReference>
<dbReference type="EMBL" id="BAGZ01000005">
    <property type="protein sequence ID" value="GAB77717.1"/>
    <property type="molecule type" value="Genomic_DNA"/>
</dbReference>
<feature type="compositionally biased region" description="Basic and acidic residues" evidence="1">
    <location>
        <begin position="19"/>
        <end position="29"/>
    </location>
</feature>
<gene>
    <name evidence="2" type="ORF">AUCHE_05_06320</name>
</gene>
<keyword evidence="3" id="KW-1185">Reference proteome</keyword>
<evidence type="ECO:0008006" key="4">
    <source>
        <dbReference type="Google" id="ProtNLM"/>
    </source>
</evidence>
<dbReference type="PANTHER" id="PTHR43611:SF3">
    <property type="entry name" value="FLAVIN MONONUCLEOTIDE HYDROLASE 1, CHLOROPLATIC"/>
    <property type="match status" value="1"/>
</dbReference>
<dbReference type="OrthoDB" id="9797415at2"/>
<dbReference type="Pfam" id="PF00702">
    <property type="entry name" value="Hydrolase"/>
    <property type="match status" value="1"/>
</dbReference>
<evidence type="ECO:0000313" key="2">
    <source>
        <dbReference type="EMBL" id="GAB77717.1"/>
    </source>
</evidence>
<dbReference type="AlphaFoldDB" id="K6W7B2"/>
<dbReference type="STRING" id="100225.SAMN05421595_1555"/>
<dbReference type="SFLD" id="SFLDG01129">
    <property type="entry name" value="C1.5:_HAD__Beta-PGM__Phosphata"/>
    <property type="match status" value="1"/>
</dbReference>
<dbReference type="SUPFAM" id="SSF56784">
    <property type="entry name" value="HAD-like"/>
    <property type="match status" value="1"/>
</dbReference>
<proteinExistence type="predicted"/>
<feature type="region of interest" description="Disordered" evidence="1">
    <location>
        <begin position="1"/>
        <end position="36"/>
    </location>
</feature>